<dbReference type="SMART" id="SM01192">
    <property type="entry name" value="Enolase_C"/>
    <property type="match status" value="1"/>
</dbReference>
<evidence type="ECO:0000256" key="9">
    <source>
        <dbReference type="ARBA" id="ARBA00023239"/>
    </source>
</evidence>
<dbReference type="AlphaFoldDB" id="A0A1F4TN63"/>
<dbReference type="PANTHER" id="PTHR11902">
    <property type="entry name" value="ENOLASE"/>
    <property type="match status" value="1"/>
</dbReference>
<keyword evidence="6" id="KW-0964">Secreted</keyword>
<dbReference type="InterPro" id="IPR020811">
    <property type="entry name" value="Enolase_N"/>
</dbReference>
<dbReference type="GO" id="GO:0000287">
    <property type="term" value="F:magnesium ion binding"/>
    <property type="evidence" value="ECO:0007669"/>
    <property type="project" value="InterPro"/>
</dbReference>
<keyword evidence="8" id="KW-0324">Glycolysis</keyword>
<dbReference type="GO" id="GO:0000015">
    <property type="term" value="C:phosphopyruvate hydratase complex"/>
    <property type="evidence" value="ECO:0007669"/>
    <property type="project" value="InterPro"/>
</dbReference>
<evidence type="ECO:0000256" key="6">
    <source>
        <dbReference type="ARBA" id="ARBA00022525"/>
    </source>
</evidence>
<comment type="pathway">
    <text evidence="2">Carbohydrate degradation; glycolysis; pyruvate from D-glyceraldehyde 3-phosphate: step 4/5.</text>
</comment>
<dbReference type="InterPro" id="IPR000941">
    <property type="entry name" value="Enolase"/>
</dbReference>
<evidence type="ECO:0000313" key="13">
    <source>
        <dbReference type="Proteomes" id="UP000177309"/>
    </source>
</evidence>
<dbReference type="PANTHER" id="PTHR11902:SF1">
    <property type="entry name" value="ENOLASE"/>
    <property type="match status" value="1"/>
</dbReference>
<evidence type="ECO:0000259" key="10">
    <source>
        <dbReference type="SMART" id="SM01192"/>
    </source>
</evidence>
<evidence type="ECO:0000256" key="4">
    <source>
        <dbReference type="ARBA" id="ARBA00012058"/>
    </source>
</evidence>
<dbReference type="EMBL" id="MEUI01000024">
    <property type="protein sequence ID" value="OGC34047.1"/>
    <property type="molecule type" value="Genomic_DNA"/>
</dbReference>
<feature type="domain" description="Enolase C-terminal TIM barrel" evidence="10">
    <location>
        <begin position="367"/>
        <end position="655"/>
    </location>
</feature>
<feature type="domain" description="Enolase N-terminal" evidence="11">
    <location>
        <begin position="704"/>
        <end position="905"/>
    </location>
</feature>
<keyword evidence="7" id="KW-0460">Magnesium</keyword>
<sequence>MVSVLQARMPIGKKIDRVATKKLTHVVDWMAKHSLGGLAVTASTLTGLLAMGVGYDSWEAGSSLHAVAEQRGYDNYMGLMNAYSSVDVSYLSGQLAVKEGAFLERAHVIAIHKLVSFHAAFISSLLSLPDTVSGKAETLKFVFLSAETAISTAMTYLSWHAGIAIHEMGHYLTAVKLTALNDGSRKAAEAVVKQKGIRGVAGRLAWYTRMFVQIPWGKFEGVKKEGGNFSPDAPYNLAVAAAGPVWSGIMAAVALPVAALSIGLGLYFGSEAAILVGRFFLAPGCVGLCDRFLADRGKVAEFKAREAAAKEASASVSREVREIVESLKAVKAKLIGTRMKAITLPDGSVVSAPWQWRNCAMGGCHTEKEYPESNISMQEGMFIPLSAKSYEEAQEMTVKLQTRLKQIIENATGGRVMGIGLEGGLAPYVEKAEGDLVPEQRVWRMMKQAIEECGYVPGEDVAIALDPAASELENAYRTEFEKPDSVGMYLFWRDGAKVVMSREEVLDLYKTAIERDGVPIVSIEDGFGERDHEGWALLMRRLGDKILVIGDDLVTTKDSNIEKCAKEGIMNATLIKANQIGTISETILAMLTSLAYKCECVVSHRSKSPNDSLEAEFAAAFNTVGMKAGGGSNTERLQKYGRIVQILALAQARPERVMTPGEKTEVLRLMQKLLVELTGREDVELKSDLDIDKIKQLFNRMYSIEAVLANEASTNAGIPTVEVTLMLDCTGTIRYTGATPLGTSAGEDEAIHLVDSVIRPSSLTEVRPDMFTTTADGTLRFKKQVKRGAVEHDADLLALWSRAHRFGGKGCLTAVANVEQIISKAFEGKLVTSLGGVTDVDTILLSLERDQALADGALAADADYEQQVHVMQRKGHLGMNAILSTSLALGRAIAASQGKELWQLIRERGSETMARFIASNTTEVEKRDWRTNLVNMSLQKLIAEMQTVAKQFSADERQVFEALRAEMPIYRVPEGVATRYLFASPKIVSQLQKADQEKLTALGQLFKPEGSVTFDVEIRDGKSFLRVREGSKRGLGESYLSRAESKGDGREFSEGRDAKAQTIIDGTVFVDDLAEIRPNVTEFAGKRIVCIPHRTGDKGTITVLIGEFNESLPVDQKLAILDQYYDAVKRYTYGRHDKTPEIRQAIRDVLGALSIRHAFERNAQHVYKEHILPILQERDLA</sequence>
<dbReference type="InterPro" id="IPR036849">
    <property type="entry name" value="Enolase-like_C_sf"/>
</dbReference>
<accession>A0A1F4TN63</accession>
<protein>
    <recommendedName>
        <fullName evidence="5">Enolase</fullName>
        <ecNumber evidence="4">4.2.1.11</ecNumber>
    </recommendedName>
</protein>
<dbReference type="EC" id="4.2.1.11" evidence="4"/>
<dbReference type="PRINTS" id="PR00148">
    <property type="entry name" value="ENOLASE"/>
</dbReference>
<organism evidence="12 13">
    <name type="scientific">candidate division WOR-1 bacterium RIFOXYC2_FULL_41_25</name>
    <dbReference type="NCBI Taxonomy" id="1802586"/>
    <lineage>
        <taxon>Bacteria</taxon>
        <taxon>Bacillati</taxon>
        <taxon>Saganbacteria</taxon>
    </lineage>
</organism>
<dbReference type="PROSITE" id="PS00164">
    <property type="entry name" value="ENOLASE"/>
    <property type="match status" value="1"/>
</dbReference>
<name>A0A1F4TN63_UNCSA</name>
<dbReference type="SUPFAM" id="SSF51604">
    <property type="entry name" value="Enolase C-terminal domain-like"/>
    <property type="match status" value="1"/>
</dbReference>
<dbReference type="Gene3D" id="3.30.390.10">
    <property type="entry name" value="Enolase-like, N-terminal domain"/>
    <property type="match status" value="1"/>
</dbReference>
<dbReference type="Gene3D" id="3.20.20.120">
    <property type="entry name" value="Enolase-like C-terminal domain"/>
    <property type="match status" value="1"/>
</dbReference>
<dbReference type="InterPro" id="IPR020809">
    <property type="entry name" value="Enolase_CS"/>
</dbReference>
<evidence type="ECO:0000256" key="8">
    <source>
        <dbReference type="ARBA" id="ARBA00023152"/>
    </source>
</evidence>
<evidence type="ECO:0000256" key="1">
    <source>
        <dbReference type="ARBA" id="ARBA00001946"/>
    </source>
</evidence>
<evidence type="ECO:0000313" key="12">
    <source>
        <dbReference type="EMBL" id="OGC34047.1"/>
    </source>
</evidence>
<comment type="cofactor">
    <cofactor evidence="1">
        <name>Mg(2+)</name>
        <dbReference type="ChEBI" id="CHEBI:18420"/>
    </cofactor>
</comment>
<comment type="similarity">
    <text evidence="3">Belongs to the enolase family.</text>
</comment>
<dbReference type="SUPFAM" id="SSF54826">
    <property type="entry name" value="Enolase N-terminal domain-like"/>
    <property type="match status" value="1"/>
</dbReference>
<dbReference type="GO" id="GO:0004634">
    <property type="term" value="F:phosphopyruvate hydratase activity"/>
    <property type="evidence" value="ECO:0007669"/>
    <property type="project" value="UniProtKB-EC"/>
</dbReference>
<keyword evidence="9" id="KW-0456">Lyase</keyword>
<dbReference type="Pfam" id="PF00113">
    <property type="entry name" value="Enolase_C"/>
    <property type="match status" value="1"/>
</dbReference>
<dbReference type="Proteomes" id="UP000177309">
    <property type="component" value="Unassembled WGS sequence"/>
</dbReference>
<dbReference type="InterPro" id="IPR020810">
    <property type="entry name" value="Enolase_C"/>
</dbReference>
<evidence type="ECO:0000259" key="11">
    <source>
        <dbReference type="SMART" id="SM01193"/>
    </source>
</evidence>
<gene>
    <name evidence="12" type="ORF">A2462_01665</name>
</gene>
<comment type="caution">
    <text evidence="12">The sequence shown here is derived from an EMBL/GenBank/DDBJ whole genome shotgun (WGS) entry which is preliminary data.</text>
</comment>
<evidence type="ECO:0000256" key="2">
    <source>
        <dbReference type="ARBA" id="ARBA00005031"/>
    </source>
</evidence>
<dbReference type="InterPro" id="IPR029017">
    <property type="entry name" value="Enolase-like_N"/>
</dbReference>
<dbReference type="SMART" id="SM01193">
    <property type="entry name" value="Enolase_N"/>
    <property type="match status" value="1"/>
</dbReference>
<dbReference type="GO" id="GO:0006096">
    <property type="term" value="P:glycolytic process"/>
    <property type="evidence" value="ECO:0007669"/>
    <property type="project" value="UniProtKB-UniPathway"/>
</dbReference>
<evidence type="ECO:0000256" key="7">
    <source>
        <dbReference type="ARBA" id="ARBA00022842"/>
    </source>
</evidence>
<evidence type="ECO:0000256" key="5">
    <source>
        <dbReference type="ARBA" id="ARBA00017068"/>
    </source>
</evidence>
<evidence type="ECO:0000256" key="3">
    <source>
        <dbReference type="ARBA" id="ARBA00009604"/>
    </source>
</evidence>
<reference evidence="12 13" key="1">
    <citation type="journal article" date="2016" name="Nat. Commun.">
        <title>Thousands of microbial genomes shed light on interconnected biogeochemical processes in an aquifer system.</title>
        <authorList>
            <person name="Anantharaman K."/>
            <person name="Brown C.T."/>
            <person name="Hug L.A."/>
            <person name="Sharon I."/>
            <person name="Castelle C.J."/>
            <person name="Probst A.J."/>
            <person name="Thomas B.C."/>
            <person name="Singh A."/>
            <person name="Wilkins M.J."/>
            <person name="Karaoz U."/>
            <person name="Brodie E.L."/>
            <person name="Williams K.H."/>
            <person name="Hubbard S.S."/>
            <person name="Banfield J.F."/>
        </authorList>
    </citation>
    <scope>NUCLEOTIDE SEQUENCE [LARGE SCALE GENOMIC DNA]</scope>
</reference>
<proteinExistence type="inferred from homology"/>
<dbReference type="UniPathway" id="UPA00109">
    <property type="reaction ID" value="UER00187"/>
</dbReference>